<dbReference type="OrthoDB" id="3252676at2"/>
<comment type="similarity">
    <text evidence="1">Belongs to the LysR transcriptional regulatory family.</text>
</comment>
<keyword evidence="4" id="KW-0804">Transcription</keyword>
<dbReference type="EMBL" id="BAEO01000017">
    <property type="protein sequence ID" value="GAC18416.1"/>
    <property type="molecule type" value="Genomic_DNA"/>
</dbReference>
<feature type="domain" description="HTH lysR-type" evidence="5">
    <location>
        <begin position="1"/>
        <end position="59"/>
    </location>
</feature>
<dbReference type="RefSeq" id="WP_007618229.1">
    <property type="nucleotide sequence ID" value="NZ_BAEO01000017.1"/>
</dbReference>
<sequence length="313" mass="35127">MNLNSAQLKAFATVADCHSFERAACILHITQSAISQRVKLLEDYLGKLLIVRGQPLGLTIAGERLLSFYKQQLLLECELLDAIGEKEESGFTSLAIALNADSLTAWFFDALQSVLEQNKLLLDLRVCDQNLTHHFLRKGEVLGCISAIGKSMQGCRTLPLGAMGYRAVANQEFFQRFFSEGVNAISIKQTPVVDFDPLDQLQNDYLSTEFNIGSGDFPKHRVPSVDAYMSLIQRGLAWGMLPEMLIKKQLETGELIELSPKVIIKVPLYWHCSLIKSSSLKTVELALLKYANQHLIPLEYTKPEMFNMVPKQF</sequence>
<evidence type="ECO:0000313" key="7">
    <source>
        <dbReference type="Proteomes" id="UP000006327"/>
    </source>
</evidence>
<dbReference type="NCBIfam" id="NF009888">
    <property type="entry name" value="PRK13348.1"/>
    <property type="match status" value="1"/>
</dbReference>
<dbReference type="InterPro" id="IPR017685">
    <property type="entry name" value="ArgP"/>
</dbReference>
<dbReference type="InterPro" id="IPR000847">
    <property type="entry name" value="LysR_HTH_N"/>
</dbReference>
<dbReference type="Pfam" id="PF00126">
    <property type="entry name" value="HTH_1"/>
    <property type="match status" value="1"/>
</dbReference>
<evidence type="ECO:0000313" key="6">
    <source>
        <dbReference type="EMBL" id="GAC18416.1"/>
    </source>
</evidence>
<dbReference type="PRINTS" id="PR00039">
    <property type="entry name" value="HTHLYSR"/>
</dbReference>
<dbReference type="SUPFAM" id="SSF46785">
    <property type="entry name" value="Winged helix' DNA-binding domain"/>
    <property type="match status" value="1"/>
</dbReference>
<dbReference type="PANTHER" id="PTHR30579:SF2">
    <property type="entry name" value="HTH-TYPE TRANSCRIPTIONAL REGULATOR ARGP"/>
    <property type="match status" value="1"/>
</dbReference>
<evidence type="ECO:0000256" key="4">
    <source>
        <dbReference type="ARBA" id="ARBA00023163"/>
    </source>
</evidence>
<dbReference type="NCBIfam" id="TIGR03298">
    <property type="entry name" value="argP"/>
    <property type="match status" value="1"/>
</dbReference>
<dbReference type="Proteomes" id="UP000006327">
    <property type="component" value="Unassembled WGS sequence"/>
</dbReference>
<dbReference type="PANTHER" id="PTHR30579">
    <property type="entry name" value="TRANSCRIPTIONAL REGULATOR"/>
    <property type="match status" value="1"/>
</dbReference>
<proteinExistence type="inferred from homology"/>
<evidence type="ECO:0000256" key="2">
    <source>
        <dbReference type="ARBA" id="ARBA00023015"/>
    </source>
</evidence>
<dbReference type="NCBIfam" id="NF002964">
    <property type="entry name" value="PRK03635.1"/>
    <property type="match status" value="1"/>
</dbReference>
<dbReference type="Gene3D" id="3.40.190.290">
    <property type="match status" value="1"/>
</dbReference>
<organism evidence="6 7">
    <name type="scientific">Paraglaciecola arctica BSs20135</name>
    <dbReference type="NCBI Taxonomy" id="493475"/>
    <lineage>
        <taxon>Bacteria</taxon>
        <taxon>Pseudomonadati</taxon>
        <taxon>Pseudomonadota</taxon>
        <taxon>Gammaproteobacteria</taxon>
        <taxon>Alteromonadales</taxon>
        <taxon>Alteromonadaceae</taxon>
        <taxon>Paraglaciecola</taxon>
    </lineage>
</organism>
<keyword evidence="3" id="KW-0238">DNA-binding</keyword>
<dbReference type="STRING" id="493475.GARC_1441"/>
<dbReference type="AlphaFoldDB" id="K6Y3A0"/>
<dbReference type="PROSITE" id="PS50931">
    <property type="entry name" value="HTH_LYSR"/>
    <property type="match status" value="1"/>
</dbReference>
<keyword evidence="7" id="KW-1185">Reference proteome</keyword>
<evidence type="ECO:0000259" key="5">
    <source>
        <dbReference type="PROSITE" id="PS50931"/>
    </source>
</evidence>
<reference evidence="6 7" key="1">
    <citation type="journal article" date="2017" name="Antonie Van Leeuwenhoek">
        <title>Rhizobium rhizosphaerae sp. nov., a novel species isolated from rice rhizosphere.</title>
        <authorList>
            <person name="Zhao J.J."/>
            <person name="Zhang J."/>
            <person name="Zhang R.J."/>
            <person name="Zhang C.W."/>
            <person name="Yin H.Q."/>
            <person name="Zhang X.X."/>
        </authorList>
    </citation>
    <scope>NUCLEOTIDE SEQUENCE [LARGE SCALE GENOMIC DNA]</scope>
    <source>
        <strain evidence="6 7">BSs20135</strain>
    </source>
</reference>
<dbReference type="eggNOG" id="COG0583">
    <property type="taxonomic scope" value="Bacteria"/>
</dbReference>
<accession>K6Y3A0</accession>
<dbReference type="Gene3D" id="1.10.10.10">
    <property type="entry name" value="Winged helix-like DNA-binding domain superfamily/Winged helix DNA-binding domain"/>
    <property type="match status" value="1"/>
</dbReference>
<dbReference type="InterPro" id="IPR036388">
    <property type="entry name" value="WH-like_DNA-bd_sf"/>
</dbReference>
<dbReference type="SUPFAM" id="SSF53850">
    <property type="entry name" value="Periplasmic binding protein-like II"/>
    <property type="match status" value="1"/>
</dbReference>
<evidence type="ECO:0000256" key="3">
    <source>
        <dbReference type="ARBA" id="ARBA00023125"/>
    </source>
</evidence>
<keyword evidence="2" id="KW-0805">Transcription regulation</keyword>
<dbReference type="InterPro" id="IPR050176">
    <property type="entry name" value="LTTR"/>
</dbReference>
<dbReference type="InterPro" id="IPR036390">
    <property type="entry name" value="WH_DNA-bd_sf"/>
</dbReference>
<protein>
    <submittedName>
        <fullName evidence="6">LysR family transcriptional regulator, chromosome initiation inhibitor</fullName>
    </submittedName>
</protein>
<evidence type="ECO:0000256" key="1">
    <source>
        <dbReference type="ARBA" id="ARBA00009437"/>
    </source>
</evidence>
<name>K6Y3A0_9ALTE</name>
<dbReference type="GO" id="GO:0003700">
    <property type="term" value="F:DNA-binding transcription factor activity"/>
    <property type="evidence" value="ECO:0007669"/>
    <property type="project" value="InterPro"/>
</dbReference>
<dbReference type="GO" id="GO:0003677">
    <property type="term" value="F:DNA binding"/>
    <property type="evidence" value="ECO:0007669"/>
    <property type="project" value="UniProtKB-KW"/>
</dbReference>
<comment type="caution">
    <text evidence="6">The sequence shown here is derived from an EMBL/GenBank/DDBJ whole genome shotgun (WGS) entry which is preliminary data.</text>
</comment>
<gene>
    <name evidence="6" type="primary">iciA</name>
    <name evidence="6" type="ORF">GARC_1441</name>
</gene>